<dbReference type="AlphaFoldDB" id="A0A967B937"/>
<reference evidence="2" key="1">
    <citation type="submission" date="2019-11" db="EMBL/GenBank/DDBJ databases">
        <title>Description of new Acetobacter species.</title>
        <authorList>
            <person name="Cleenwerck I."/>
            <person name="Sombolestani A.S."/>
        </authorList>
    </citation>
    <scope>NUCLEOTIDE SEQUENCE</scope>
    <source>
        <strain evidence="2">LMG 1626</strain>
    </source>
</reference>
<feature type="region of interest" description="Disordered" evidence="1">
    <location>
        <begin position="347"/>
        <end position="369"/>
    </location>
</feature>
<protein>
    <recommendedName>
        <fullName evidence="4">Glycosyl transferase family 2</fullName>
    </recommendedName>
</protein>
<keyword evidence="3" id="KW-1185">Reference proteome</keyword>
<organism evidence="2 3">
    <name type="scientific">Acetobacter estunensis</name>
    <dbReference type="NCBI Taxonomy" id="104097"/>
    <lineage>
        <taxon>Bacteria</taxon>
        <taxon>Pseudomonadati</taxon>
        <taxon>Pseudomonadota</taxon>
        <taxon>Alphaproteobacteria</taxon>
        <taxon>Acetobacterales</taxon>
        <taxon>Acetobacteraceae</taxon>
        <taxon>Acetobacter</taxon>
    </lineage>
</organism>
<dbReference type="EMBL" id="WOTH01000041">
    <property type="protein sequence ID" value="NHO54975.1"/>
    <property type="molecule type" value="Genomic_DNA"/>
</dbReference>
<evidence type="ECO:0008006" key="4">
    <source>
        <dbReference type="Google" id="ProtNLM"/>
    </source>
</evidence>
<sequence length="369" mass="41622">MARVRCLMMQRDEPLLLEAWFRHHGYLFGFENLTVFDNGSIDPAIPDILDTYERAGATIHRGHDRPDDFIGRAQHFENVIRHWDAEGDYDFALMLNCDDFLATFTDEGLSCARTVVDKAFDAFLGEKRTLVMLASLMNVPERPGCFMLEDRRRNFIAAGALGHIDQGLAGTMSGKSEEWCDTPFTCLHMSNRPIEARAEQARQRLEVAEKAPADSRRTLAQLDPYARENRHLTMTAARQLAAFSKGVFIQFPAFVAQLRALGIATPFLVGDAALPTESTFGLWQVAPRRKDRFTPFDGNIYTEHNPDVAAVGTPPLRHYLSHGHAEGRRIRTAEDEETFTPLVSAELQPSNRPKPARKLRNTLKVRAKN</sequence>
<evidence type="ECO:0000256" key="1">
    <source>
        <dbReference type="SAM" id="MobiDB-lite"/>
    </source>
</evidence>
<name>A0A967B937_9PROT</name>
<feature type="compositionally biased region" description="Basic residues" evidence="1">
    <location>
        <begin position="354"/>
        <end position="369"/>
    </location>
</feature>
<evidence type="ECO:0000313" key="2">
    <source>
        <dbReference type="EMBL" id="NHO54975.1"/>
    </source>
</evidence>
<dbReference type="Proteomes" id="UP000597459">
    <property type="component" value="Unassembled WGS sequence"/>
</dbReference>
<proteinExistence type="predicted"/>
<evidence type="ECO:0000313" key="3">
    <source>
        <dbReference type="Proteomes" id="UP000597459"/>
    </source>
</evidence>
<dbReference type="RefSeq" id="WP_166317991.1">
    <property type="nucleotide sequence ID" value="NZ_WOTH01000041.1"/>
</dbReference>
<accession>A0A967B937</accession>
<gene>
    <name evidence="2" type="ORF">GOB87_13640</name>
</gene>
<comment type="caution">
    <text evidence="2">The sequence shown here is derived from an EMBL/GenBank/DDBJ whole genome shotgun (WGS) entry which is preliminary data.</text>
</comment>
<dbReference type="Pfam" id="PF13704">
    <property type="entry name" value="Glyco_tranf_2_4"/>
    <property type="match status" value="1"/>
</dbReference>